<name>A0A6C1KMH0_XANAU</name>
<dbReference type="RefSeq" id="WP_138397642.1">
    <property type="nucleotide sequence ID" value="NZ_JBAFVI010000004.1"/>
</dbReference>
<dbReference type="GeneID" id="95772021"/>
<evidence type="ECO:0000313" key="2">
    <source>
        <dbReference type="Proteomes" id="UP000305131"/>
    </source>
</evidence>
<sequence length="110" mass="11487">MSQAQPFPTVAADGLDLHCLTVEAEPETNLLLRLLEPFVIHDVLPAHVACATSGDGLAVEIVFAASADLAQRLRGRLSVMVGVRDAALAPAARVRGAQTPEHRAAATRAA</sequence>
<reference evidence="1 2" key="1">
    <citation type="submission" date="2019-05" db="EMBL/GenBank/DDBJ databases">
        <authorList>
            <person name="Zhou X."/>
        </authorList>
    </citation>
    <scope>NUCLEOTIDE SEQUENCE [LARGE SCALE GENOMIC DNA]</scope>
    <source>
        <strain evidence="1 2">DSM 432</strain>
    </source>
</reference>
<dbReference type="EMBL" id="VAUP01000002">
    <property type="protein sequence ID" value="TLX45017.1"/>
    <property type="molecule type" value="Genomic_DNA"/>
</dbReference>
<proteinExistence type="predicted"/>
<gene>
    <name evidence="1" type="ORF">FBQ73_00905</name>
</gene>
<accession>A0A6C1KMH0</accession>
<dbReference type="AlphaFoldDB" id="A0A6C1KMH0"/>
<evidence type="ECO:0000313" key="1">
    <source>
        <dbReference type="EMBL" id="TLX45017.1"/>
    </source>
</evidence>
<organism evidence="1 2">
    <name type="scientific">Xanthobacter autotrophicus</name>
    <dbReference type="NCBI Taxonomy" id="280"/>
    <lineage>
        <taxon>Bacteria</taxon>
        <taxon>Pseudomonadati</taxon>
        <taxon>Pseudomonadota</taxon>
        <taxon>Alphaproteobacteria</taxon>
        <taxon>Hyphomicrobiales</taxon>
        <taxon>Xanthobacteraceae</taxon>
        <taxon>Xanthobacter</taxon>
    </lineage>
</organism>
<comment type="caution">
    <text evidence="1">The sequence shown here is derived from an EMBL/GenBank/DDBJ whole genome shotgun (WGS) entry which is preliminary data.</text>
</comment>
<dbReference type="Proteomes" id="UP000305131">
    <property type="component" value="Unassembled WGS sequence"/>
</dbReference>
<protein>
    <submittedName>
        <fullName evidence="1">Uncharacterized protein</fullName>
    </submittedName>
</protein>
<dbReference type="OrthoDB" id="8456597at2"/>